<evidence type="ECO:0000259" key="2">
    <source>
        <dbReference type="Pfam" id="PF14378"/>
    </source>
</evidence>
<dbReference type="AlphaFoldDB" id="A0AAU7DH31"/>
<dbReference type="InterPro" id="IPR036938">
    <property type="entry name" value="PAP2/HPO_sf"/>
</dbReference>
<dbReference type="Pfam" id="PF14378">
    <property type="entry name" value="PAP2_3"/>
    <property type="match status" value="1"/>
</dbReference>
<dbReference type="RefSeq" id="WP_348262175.1">
    <property type="nucleotide sequence ID" value="NZ_CP121196.1"/>
</dbReference>
<name>A0AAU7DH31_9BACT</name>
<feature type="transmembrane region" description="Helical" evidence="1">
    <location>
        <begin position="46"/>
        <end position="67"/>
    </location>
</feature>
<evidence type="ECO:0000256" key="1">
    <source>
        <dbReference type="SAM" id="Phobius"/>
    </source>
</evidence>
<feature type="transmembrane region" description="Helical" evidence="1">
    <location>
        <begin position="299"/>
        <end position="318"/>
    </location>
</feature>
<sequence>MAETEVQRKSAPGELHRTWFRELSSSPIFVSWRHALRHPSFNIKMAYAGTAILVVSFVGCKATQIHVPNVGTMFFALVCVGVAVLSATLYLEEKGKLYWKDLIAVIFWAIFFTYTLNFPVAIAARLGLGFELRDALLVRLDQYAGVRIPVIVAWSLRNPLGILASGSYFLLFPYMRAAILVTALAGKAQAAKQFLLANVIGFAVGLPCFALIPAVGPWYGYHVAARPDQIASQATLFLLRHPGPCEYHLPTGIVCFPSFHVFWAILCAQALWVFPSLRIPASILSGLIIFSTVTTGEHYISDVFAGALLAAVAAFGSGRLDKLTN</sequence>
<dbReference type="Gene3D" id="1.20.144.10">
    <property type="entry name" value="Phosphatidic acid phosphatase type 2/haloperoxidase"/>
    <property type="match status" value="1"/>
</dbReference>
<dbReference type="GO" id="GO:0016020">
    <property type="term" value="C:membrane"/>
    <property type="evidence" value="ECO:0007669"/>
    <property type="project" value="UniProtKB-SubCell"/>
</dbReference>
<dbReference type="InterPro" id="IPR026841">
    <property type="entry name" value="Aur1/Ipt1"/>
</dbReference>
<gene>
    <name evidence="3" type="ORF">P8935_20515</name>
</gene>
<feature type="transmembrane region" description="Helical" evidence="1">
    <location>
        <begin position="195"/>
        <end position="219"/>
    </location>
</feature>
<keyword evidence="1" id="KW-0472">Membrane</keyword>
<feature type="transmembrane region" description="Helical" evidence="1">
    <location>
        <begin position="247"/>
        <end position="266"/>
    </location>
</feature>
<feature type="domain" description="Inositolphosphotransferase Aur1/Ipt1" evidence="2">
    <location>
        <begin position="137"/>
        <end position="314"/>
    </location>
</feature>
<dbReference type="EMBL" id="CP121196">
    <property type="protein sequence ID" value="XBH16945.1"/>
    <property type="molecule type" value="Genomic_DNA"/>
</dbReference>
<dbReference type="SUPFAM" id="SSF48317">
    <property type="entry name" value="Acid phosphatase/Vanadium-dependent haloperoxidase"/>
    <property type="match status" value="1"/>
</dbReference>
<feature type="transmembrane region" description="Helical" evidence="1">
    <location>
        <begin position="73"/>
        <end position="91"/>
    </location>
</feature>
<keyword evidence="1" id="KW-0812">Transmembrane</keyword>
<feature type="transmembrane region" description="Helical" evidence="1">
    <location>
        <begin position="103"/>
        <end position="124"/>
    </location>
</feature>
<protein>
    <submittedName>
        <fullName evidence="3">Phosphatase PAP2 family protein</fullName>
    </submittedName>
</protein>
<reference evidence="3" key="1">
    <citation type="submission" date="2023-03" db="EMBL/GenBank/DDBJ databases">
        <title>Edaphobacter sp.</title>
        <authorList>
            <person name="Huber K.J."/>
            <person name="Papendorf J."/>
            <person name="Pilke C."/>
            <person name="Bunk B."/>
            <person name="Sproeer C."/>
            <person name="Pester M."/>
        </authorList>
    </citation>
    <scope>NUCLEOTIDE SEQUENCE</scope>
    <source>
        <strain evidence="3">DSM 110680</strain>
    </source>
</reference>
<accession>A0AAU7DH31</accession>
<keyword evidence="1" id="KW-1133">Transmembrane helix</keyword>
<proteinExistence type="predicted"/>
<evidence type="ECO:0000313" key="3">
    <source>
        <dbReference type="EMBL" id="XBH16945.1"/>
    </source>
</evidence>
<organism evidence="3">
    <name type="scientific">Telmatobacter sp. DSM 110680</name>
    <dbReference type="NCBI Taxonomy" id="3036704"/>
    <lineage>
        <taxon>Bacteria</taxon>
        <taxon>Pseudomonadati</taxon>
        <taxon>Acidobacteriota</taxon>
        <taxon>Terriglobia</taxon>
        <taxon>Terriglobales</taxon>
        <taxon>Acidobacteriaceae</taxon>
        <taxon>Telmatobacter</taxon>
    </lineage>
</organism>
<feature type="transmembrane region" description="Helical" evidence="1">
    <location>
        <begin position="162"/>
        <end position="183"/>
    </location>
</feature>
<feature type="transmembrane region" description="Helical" evidence="1">
    <location>
        <begin position="273"/>
        <end position="293"/>
    </location>
</feature>